<name>A0ABW3KXZ5_9BACI</name>
<comment type="caution">
    <text evidence="1">The sequence shown here is derived from an EMBL/GenBank/DDBJ whole genome shotgun (WGS) entry which is preliminary data.</text>
</comment>
<accession>A0ABW3KXZ5</accession>
<evidence type="ECO:0000313" key="2">
    <source>
        <dbReference type="Proteomes" id="UP001596990"/>
    </source>
</evidence>
<dbReference type="RefSeq" id="WP_386057492.1">
    <property type="nucleotide sequence ID" value="NZ_JBHTKL010000001.1"/>
</dbReference>
<evidence type="ECO:0000313" key="1">
    <source>
        <dbReference type="EMBL" id="MFD1018751.1"/>
    </source>
</evidence>
<reference evidence="2" key="1">
    <citation type="journal article" date="2019" name="Int. J. Syst. Evol. Microbiol.">
        <title>The Global Catalogue of Microorganisms (GCM) 10K type strain sequencing project: providing services to taxonomists for standard genome sequencing and annotation.</title>
        <authorList>
            <consortium name="The Broad Institute Genomics Platform"/>
            <consortium name="The Broad Institute Genome Sequencing Center for Infectious Disease"/>
            <person name="Wu L."/>
            <person name="Ma J."/>
        </authorList>
    </citation>
    <scope>NUCLEOTIDE SEQUENCE [LARGE SCALE GENOMIC DNA]</scope>
    <source>
        <strain evidence="2">CCUG 56607</strain>
    </source>
</reference>
<gene>
    <name evidence="1" type="ORF">ACFQ2J_06000</name>
</gene>
<organism evidence="1 2">
    <name type="scientific">Thalassobacillus hwangdonensis</name>
    <dbReference type="NCBI Taxonomy" id="546108"/>
    <lineage>
        <taxon>Bacteria</taxon>
        <taxon>Bacillati</taxon>
        <taxon>Bacillota</taxon>
        <taxon>Bacilli</taxon>
        <taxon>Bacillales</taxon>
        <taxon>Bacillaceae</taxon>
        <taxon>Thalassobacillus</taxon>
    </lineage>
</organism>
<dbReference type="Proteomes" id="UP001596990">
    <property type="component" value="Unassembled WGS sequence"/>
</dbReference>
<evidence type="ECO:0008006" key="3">
    <source>
        <dbReference type="Google" id="ProtNLM"/>
    </source>
</evidence>
<sequence length="286" mass="33150">MKKYVWIGITLAGIWMLFVYFTAAPNVENVIKYFPLDTSKTFTDAKTTLSFHDQKDTDEYEVDWETTSTSSEPMYLRQDLSLLYVNGQLRGILNKWKEDGQTIEQVTSIHGEDSSLYQAITFHHGEVHYPEDVIKSIQKTSYDQLYVIDSPHTPLESFKQPDNAQQKEWVDKLQHSLNQQLDYQWDDLLLHFNIDVDNYVAVPLTDIQKFENTAIPGVSQQETSRILGQLWEGLYKNYVLGIADAKNSGHPIQSYIPLVLFDKNGTHLMVLFEDDKGNKEQLIQRY</sequence>
<protein>
    <recommendedName>
        <fullName evidence="3">CAP-associated domain-containing protein</fullName>
    </recommendedName>
</protein>
<dbReference type="EMBL" id="JBHTKL010000001">
    <property type="protein sequence ID" value="MFD1018751.1"/>
    <property type="molecule type" value="Genomic_DNA"/>
</dbReference>
<proteinExistence type="predicted"/>
<keyword evidence="2" id="KW-1185">Reference proteome</keyword>